<protein>
    <submittedName>
        <fullName evidence="1">Uncharacterized protein</fullName>
    </submittedName>
</protein>
<accession>A0ABP9D8R3</accession>
<evidence type="ECO:0000313" key="2">
    <source>
        <dbReference type="Proteomes" id="UP001500298"/>
    </source>
</evidence>
<evidence type="ECO:0000313" key="1">
    <source>
        <dbReference type="EMBL" id="GAA4832553.1"/>
    </source>
</evidence>
<dbReference type="Proteomes" id="UP001500298">
    <property type="component" value="Unassembled WGS sequence"/>
</dbReference>
<gene>
    <name evidence="1" type="ORF">GCM10023331_17190</name>
</gene>
<name>A0ABP9D8R3_9BACT</name>
<reference evidence="2" key="1">
    <citation type="journal article" date="2019" name="Int. J. Syst. Evol. Microbiol.">
        <title>The Global Catalogue of Microorganisms (GCM) 10K type strain sequencing project: providing services to taxonomists for standard genome sequencing and annotation.</title>
        <authorList>
            <consortium name="The Broad Institute Genomics Platform"/>
            <consortium name="The Broad Institute Genome Sequencing Center for Infectious Disease"/>
            <person name="Wu L."/>
            <person name="Ma J."/>
        </authorList>
    </citation>
    <scope>NUCLEOTIDE SEQUENCE [LARGE SCALE GENOMIC DNA]</scope>
    <source>
        <strain evidence="2">JCM 18326</strain>
    </source>
</reference>
<proteinExistence type="predicted"/>
<comment type="caution">
    <text evidence="1">The sequence shown here is derived from an EMBL/GenBank/DDBJ whole genome shotgun (WGS) entry which is preliminary data.</text>
</comment>
<organism evidence="1 2">
    <name type="scientific">Algivirga pacifica</name>
    <dbReference type="NCBI Taxonomy" id="1162670"/>
    <lineage>
        <taxon>Bacteria</taxon>
        <taxon>Pseudomonadati</taxon>
        <taxon>Bacteroidota</taxon>
        <taxon>Cytophagia</taxon>
        <taxon>Cytophagales</taxon>
        <taxon>Flammeovirgaceae</taxon>
        <taxon>Algivirga</taxon>
    </lineage>
</organism>
<dbReference type="EMBL" id="BAABJX010000026">
    <property type="protein sequence ID" value="GAA4832553.1"/>
    <property type="molecule type" value="Genomic_DNA"/>
</dbReference>
<keyword evidence="2" id="KW-1185">Reference proteome</keyword>
<sequence>MMVLMGLLMACGSQDTVEPIDYYFTATLDTTKVAYHVKQNTVLQQGKKTEETSFGFYSCFEDGILLTSSERFEIEVGASAKTDGDLLRLDQVDYLFRETKLDFAQVSMNTKVESCERLVQMGIRLTVRDKENDTFYSTAFAPQSVDSTYFFVNDFYKEIDLSNEKVGVDIHSAYYVLKSTFACRLYKEGDPSQWIDLKEGRLFLPIGAISINSTQ</sequence>